<name>A0A1B9GHB8_9TREE</name>
<evidence type="ECO:0000256" key="2">
    <source>
        <dbReference type="SAM" id="Phobius"/>
    </source>
</evidence>
<feature type="region of interest" description="Disordered" evidence="1">
    <location>
        <begin position="328"/>
        <end position="363"/>
    </location>
</feature>
<reference evidence="3 4" key="1">
    <citation type="submission" date="2013-07" db="EMBL/GenBank/DDBJ databases">
        <title>The Genome Sequence of Cryptococcus heveanensis BCC8398.</title>
        <authorList>
            <consortium name="The Broad Institute Genome Sequencing Platform"/>
            <person name="Cuomo C."/>
            <person name="Litvintseva A."/>
            <person name="Chen Y."/>
            <person name="Heitman J."/>
            <person name="Sun S."/>
            <person name="Springer D."/>
            <person name="Dromer F."/>
            <person name="Young S.K."/>
            <person name="Zeng Q."/>
            <person name="Gargeya S."/>
            <person name="Fitzgerald M."/>
            <person name="Abouelleil A."/>
            <person name="Alvarado L."/>
            <person name="Berlin A.M."/>
            <person name="Chapman S.B."/>
            <person name="Dewar J."/>
            <person name="Goldberg J."/>
            <person name="Griggs A."/>
            <person name="Gujja S."/>
            <person name="Hansen M."/>
            <person name="Howarth C."/>
            <person name="Imamovic A."/>
            <person name="Larimer J."/>
            <person name="McCowan C."/>
            <person name="Murphy C."/>
            <person name="Pearson M."/>
            <person name="Priest M."/>
            <person name="Roberts A."/>
            <person name="Saif S."/>
            <person name="Shea T."/>
            <person name="Sykes S."/>
            <person name="Wortman J."/>
            <person name="Nusbaum C."/>
            <person name="Birren B."/>
        </authorList>
    </citation>
    <scope>NUCLEOTIDE SEQUENCE [LARGE SCALE GENOMIC DNA]</scope>
    <source>
        <strain evidence="3 4">BCC8398</strain>
    </source>
</reference>
<feature type="compositionally biased region" description="Gly residues" evidence="1">
    <location>
        <begin position="483"/>
        <end position="495"/>
    </location>
</feature>
<dbReference type="OrthoDB" id="2564765at2759"/>
<feature type="transmembrane region" description="Helical" evidence="2">
    <location>
        <begin position="32"/>
        <end position="54"/>
    </location>
</feature>
<keyword evidence="2" id="KW-1133">Transmembrane helix</keyword>
<feature type="transmembrane region" description="Helical" evidence="2">
    <location>
        <begin position="111"/>
        <end position="132"/>
    </location>
</feature>
<dbReference type="Proteomes" id="UP000092666">
    <property type="component" value="Unassembled WGS sequence"/>
</dbReference>
<evidence type="ECO:0000313" key="4">
    <source>
        <dbReference type="Proteomes" id="UP000092666"/>
    </source>
</evidence>
<sequence>MELTPENAAAGDKAYLNLLIWQTLESSAIGCLWSSVWGIAVQGVVMGMIGMRLLPLVQGRLAISRLQLCGVALGAGVVTAALGVSLDQTHRLIGSLQDYLSVLRIDQLENLVIVALAGVLGVSLMLHVVWRVWLSSRKILLITFLILLHLTTLGLTLSILVHGPAMPIPSVSKFRIFGRWVKMQGLLVQLWMGSMVAGLVLVWSSWVLCVAMKGRQGRGKDVRMICATMVPSTVIALIMLIYLCATGGSLDNASRAILQSLPAIFCLTILHLILENASPSEGGIKLCDSPYPVYSYTSPPPPSAYSYSRAGSSLHQRLTQNLVDHHQVQAQAQAQAQAQVRSQSRHTGRTNGTSRSGVSEDAGSVKVIVDKMVHKSPSLSHSISPPPSAWTFNRSRYTPSQASTPIPTPGFQAEVYPEVPLSVMAPFTDWDYDPNYWDADRDGDSVRTNIAPSFKSAVPSGKTLLIRSKSERSKKSRRRSEAVGGGGGGGGGGGIITLDHSGWPVPVPVLPLEDKVKKGYI</sequence>
<organism evidence="3 4">
    <name type="scientific">Kwoniella heveanensis BCC8398</name>
    <dbReference type="NCBI Taxonomy" id="1296120"/>
    <lineage>
        <taxon>Eukaryota</taxon>
        <taxon>Fungi</taxon>
        <taxon>Dikarya</taxon>
        <taxon>Basidiomycota</taxon>
        <taxon>Agaricomycotina</taxon>
        <taxon>Tremellomycetes</taxon>
        <taxon>Tremellales</taxon>
        <taxon>Cryptococcaceae</taxon>
        <taxon>Kwoniella</taxon>
    </lineage>
</organism>
<proteinExistence type="predicted"/>
<keyword evidence="4" id="KW-1185">Reference proteome</keyword>
<feature type="transmembrane region" description="Helical" evidence="2">
    <location>
        <begin position="139"/>
        <end position="161"/>
    </location>
</feature>
<evidence type="ECO:0000313" key="3">
    <source>
        <dbReference type="EMBL" id="OCF30395.1"/>
    </source>
</evidence>
<reference evidence="4" key="2">
    <citation type="submission" date="2013-12" db="EMBL/GenBank/DDBJ databases">
        <title>Evolution of pathogenesis and genome organization in the Tremellales.</title>
        <authorList>
            <person name="Cuomo C."/>
            <person name="Litvintseva A."/>
            <person name="Heitman J."/>
            <person name="Chen Y."/>
            <person name="Sun S."/>
            <person name="Springer D."/>
            <person name="Dromer F."/>
            <person name="Young S."/>
            <person name="Zeng Q."/>
            <person name="Chapman S."/>
            <person name="Gujja S."/>
            <person name="Saif S."/>
            <person name="Birren B."/>
        </authorList>
    </citation>
    <scope>NUCLEOTIDE SEQUENCE [LARGE SCALE GENOMIC DNA]</scope>
    <source>
        <strain evidence="4">BCC8398</strain>
    </source>
</reference>
<gene>
    <name evidence="3" type="ORF">I316_07963</name>
</gene>
<feature type="compositionally biased region" description="Low complexity" evidence="1">
    <location>
        <begin position="328"/>
        <end position="342"/>
    </location>
</feature>
<feature type="transmembrane region" description="Helical" evidence="2">
    <location>
        <begin position="224"/>
        <end position="250"/>
    </location>
</feature>
<evidence type="ECO:0000256" key="1">
    <source>
        <dbReference type="SAM" id="MobiDB-lite"/>
    </source>
</evidence>
<feature type="region of interest" description="Disordered" evidence="1">
    <location>
        <begin position="468"/>
        <end position="497"/>
    </location>
</feature>
<accession>A0A1B9GHB8</accession>
<dbReference type="EMBL" id="KV700151">
    <property type="protein sequence ID" value="OCF30395.1"/>
    <property type="molecule type" value="Genomic_DNA"/>
</dbReference>
<keyword evidence="2" id="KW-0472">Membrane</keyword>
<protein>
    <submittedName>
        <fullName evidence="3">Uncharacterized protein</fullName>
    </submittedName>
</protein>
<feature type="transmembrane region" description="Helical" evidence="2">
    <location>
        <begin position="66"/>
        <end position="86"/>
    </location>
</feature>
<feature type="transmembrane region" description="Helical" evidence="2">
    <location>
        <begin position="190"/>
        <end position="212"/>
    </location>
</feature>
<dbReference type="AlphaFoldDB" id="A0A1B9GHB8"/>
<keyword evidence="2" id="KW-0812">Transmembrane</keyword>
<dbReference type="STRING" id="1296120.A0A1B9GHB8"/>